<dbReference type="STRING" id="1802579.A2310_00040"/>
<dbReference type="InterPro" id="IPR001789">
    <property type="entry name" value="Sig_transdc_resp-reg_receiver"/>
</dbReference>
<evidence type="ECO:0000313" key="11">
    <source>
        <dbReference type="Proteomes" id="UP000178417"/>
    </source>
</evidence>
<feature type="domain" description="Response regulatory" evidence="8">
    <location>
        <begin position="9"/>
        <end position="122"/>
    </location>
</feature>
<feature type="modified residue" description="4-aspartylphosphate" evidence="6">
    <location>
        <position position="58"/>
    </location>
</feature>
<evidence type="ECO:0000259" key="8">
    <source>
        <dbReference type="PROSITE" id="PS50110"/>
    </source>
</evidence>
<protein>
    <recommendedName>
        <fullName evidence="12">DNA-binding response regulator</fullName>
    </recommendedName>
</protein>
<dbReference type="Pfam" id="PF00486">
    <property type="entry name" value="Trans_reg_C"/>
    <property type="match status" value="1"/>
</dbReference>
<gene>
    <name evidence="10" type="ORF">A2310_00040</name>
</gene>
<name>A0A1F4SXB5_UNCSA</name>
<dbReference type="EMBL" id="MEUB01000004">
    <property type="protein sequence ID" value="OGC25045.1"/>
    <property type="molecule type" value="Genomic_DNA"/>
</dbReference>
<evidence type="ECO:0000256" key="2">
    <source>
        <dbReference type="ARBA" id="ARBA00023012"/>
    </source>
</evidence>
<evidence type="ECO:0000256" key="3">
    <source>
        <dbReference type="ARBA" id="ARBA00023015"/>
    </source>
</evidence>
<dbReference type="Gene3D" id="6.10.250.690">
    <property type="match status" value="1"/>
</dbReference>
<evidence type="ECO:0000256" key="7">
    <source>
        <dbReference type="PROSITE-ProRule" id="PRU01091"/>
    </source>
</evidence>
<evidence type="ECO:0000256" key="4">
    <source>
        <dbReference type="ARBA" id="ARBA00023125"/>
    </source>
</evidence>
<dbReference type="FunFam" id="3.40.50.2300:FF:000001">
    <property type="entry name" value="DNA-binding response regulator PhoB"/>
    <property type="match status" value="1"/>
</dbReference>
<dbReference type="GO" id="GO:0005829">
    <property type="term" value="C:cytosol"/>
    <property type="evidence" value="ECO:0007669"/>
    <property type="project" value="TreeGrafter"/>
</dbReference>
<keyword evidence="5" id="KW-0804">Transcription</keyword>
<dbReference type="AlphaFoldDB" id="A0A1F4SXB5"/>
<keyword evidence="1 6" id="KW-0597">Phosphoprotein</keyword>
<dbReference type="InterPro" id="IPR039420">
    <property type="entry name" value="WalR-like"/>
</dbReference>
<dbReference type="GO" id="GO:0006355">
    <property type="term" value="P:regulation of DNA-templated transcription"/>
    <property type="evidence" value="ECO:0007669"/>
    <property type="project" value="InterPro"/>
</dbReference>
<dbReference type="GO" id="GO:0000156">
    <property type="term" value="F:phosphorelay response regulator activity"/>
    <property type="evidence" value="ECO:0007669"/>
    <property type="project" value="TreeGrafter"/>
</dbReference>
<dbReference type="InterPro" id="IPR011006">
    <property type="entry name" value="CheY-like_superfamily"/>
</dbReference>
<keyword evidence="3" id="KW-0805">Transcription regulation</keyword>
<dbReference type="GO" id="GO:0000976">
    <property type="term" value="F:transcription cis-regulatory region binding"/>
    <property type="evidence" value="ECO:0007669"/>
    <property type="project" value="TreeGrafter"/>
</dbReference>
<evidence type="ECO:0000256" key="5">
    <source>
        <dbReference type="ARBA" id="ARBA00023163"/>
    </source>
</evidence>
<evidence type="ECO:0000313" key="10">
    <source>
        <dbReference type="EMBL" id="OGC25045.1"/>
    </source>
</evidence>
<dbReference type="Gene3D" id="3.40.50.2300">
    <property type="match status" value="1"/>
</dbReference>
<keyword evidence="4 7" id="KW-0238">DNA-binding</keyword>
<dbReference type="PROSITE" id="PS50110">
    <property type="entry name" value="RESPONSE_REGULATORY"/>
    <property type="match status" value="1"/>
</dbReference>
<dbReference type="InterPro" id="IPR036388">
    <property type="entry name" value="WH-like_DNA-bd_sf"/>
</dbReference>
<keyword evidence="2" id="KW-0902">Two-component regulatory system</keyword>
<feature type="domain" description="OmpR/PhoB-type" evidence="9">
    <location>
        <begin position="132"/>
        <end position="231"/>
    </location>
</feature>
<dbReference type="PANTHER" id="PTHR48111">
    <property type="entry name" value="REGULATOR OF RPOS"/>
    <property type="match status" value="1"/>
</dbReference>
<evidence type="ECO:0000256" key="6">
    <source>
        <dbReference type="PROSITE-ProRule" id="PRU00169"/>
    </source>
</evidence>
<dbReference type="PANTHER" id="PTHR48111:SF50">
    <property type="entry name" value="KDP OPERON TRANSCRIPTIONAL REGULATORY PROTEIN KDPE"/>
    <property type="match status" value="1"/>
</dbReference>
<feature type="DNA-binding region" description="OmpR/PhoB-type" evidence="7">
    <location>
        <begin position="132"/>
        <end position="231"/>
    </location>
</feature>
<dbReference type="Gene3D" id="1.10.10.10">
    <property type="entry name" value="Winged helix-like DNA-binding domain superfamily/Winged helix DNA-binding domain"/>
    <property type="match status" value="1"/>
</dbReference>
<dbReference type="Pfam" id="PF00072">
    <property type="entry name" value="Response_reg"/>
    <property type="match status" value="1"/>
</dbReference>
<dbReference type="InterPro" id="IPR001867">
    <property type="entry name" value="OmpR/PhoB-type_DNA-bd"/>
</dbReference>
<dbReference type="PROSITE" id="PS51755">
    <property type="entry name" value="OMPR_PHOB"/>
    <property type="match status" value="1"/>
</dbReference>
<reference evidence="10 11" key="1">
    <citation type="journal article" date="2016" name="Nat. Commun.">
        <title>Thousands of microbial genomes shed light on interconnected biogeochemical processes in an aquifer system.</title>
        <authorList>
            <person name="Anantharaman K."/>
            <person name="Brown C.T."/>
            <person name="Hug L.A."/>
            <person name="Sharon I."/>
            <person name="Castelle C.J."/>
            <person name="Probst A.J."/>
            <person name="Thomas B.C."/>
            <person name="Singh A."/>
            <person name="Wilkins M.J."/>
            <person name="Karaoz U."/>
            <person name="Brodie E.L."/>
            <person name="Williams K.H."/>
            <person name="Hubbard S.S."/>
            <person name="Banfield J.F."/>
        </authorList>
    </citation>
    <scope>NUCLEOTIDE SEQUENCE [LARGE SCALE GENOMIC DNA]</scope>
</reference>
<evidence type="ECO:0008006" key="12">
    <source>
        <dbReference type="Google" id="ProtNLM"/>
    </source>
</evidence>
<dbReference type="Proteomes" id="UP000178417">
    <property type="component" value="Unassembled WGS sequence"/>
</dbReference>
<organism evidence="10 11">
    <name type="scientific">candidate division WOR-1 bacterium RIFOXYB2_FULL_37_13</name>
    <dbReference type="NCBI Taxonomy" id="1802579"/>
    <lineage>
        <taxon>Bacteria</taxon>
        <taxon>Bacillati</taxon>
        <taxon>Saganbacteria</taxon>
    </lineage>
</organism>
<sequence>MGSKERTALILIVDDEEKIRRALHSILTSRKYKITLAKDGEEAIDMAIDNTPDLIILDLSLPGLSGVEVCHELRSWYTGPILILTVHSTDQDKVKALDSGADDYLTKPFSAAELLARIRALLRRASQNIAPMAVITFKDMEIDIGRRTVKIADKEVELTRTEFDILAYLAQNTDRVLTSKMILEKVWGPNYIEDTRTLRVHMSNLRKKIEPDPDVPRYIMTEPGVGYRFTPTPSDNYKS</sequence>
<dbReference type="CDD" id="cd00383">
    <property type="entry name" value="trans_reg_C"/>
    <property type="match status" value="1"/>
</dbReference>
<dbReference type="SUPFAM" id="SSF52172">
    <property type="entry name" value="CheY-like"/>
    <property type="match status" value="1"/>
</dbReference>
<dbReference type="InterPro" id="IPR016032">
    <property type="entry name" value="Sig_transdc_resp-reg_C-effctor"/>
</dbReference>
<dbReference type="GO" id="GO:0032993">
    <property type="term" value="C:protein-DNA complex"/>
    <property type="evidence" value="ECO:0007669"/>
    <property type="project" value="TreeGrafter"/>
</dbReference>
<proteinExistence type="predicted"/>
<evidence type="ECO:0000256" key="1">
    <source>
        <dbReference type="ARBA" id="ARBA00022553"/>
    </source>
</evidence>
<dbReference type="SMART" id="SM00862">
    <property type="entry name" value="Trans_reg_C"/>
    <property type="match status" value="1"/>
</dbReference>
<dbReference type="SMART" id="SM00448">
    <property type="entry name" value="REC"/>
    <property type="match status" value="1"/>
</dbReference>
<dbReference type="SUPFAM" id="SSF46894">
    <property type="entry name" value="C-terminal effector domain of the bipartite response regulators"/>
    <property type="match status" value="1"/>
</dbReference>
<dbReference type="FunFam" id="1.10.10.10:FF:000018">
    <property type="entry name" value="DNA-binding response regulator ResD"/>
    <property type="match status" value="1"/>
</dbReference>
<comment type="caution">
    <text evidence="10">The sequence shown here is derived from an EMBL/GenBank/DDBJ whole genome shotgun (WGS) entry which is preliminary data.</text>
</comment>
<accession>A0A1F4SXB5</accession>
<evidence type="ECO:0000259" key="9">
    <source>
        <dbReference type="PROSITE" id="PS51755"/>
    </source>
</evidence>